<dbReference type="EMBL" id="CP045119">
    <property type="protein sequence ID" value="QIN84201.1"/>
    <property type="molecule type" value="Genomic_DNA"/>
</dbReference>
<reference evidence="3 4" key="1">
    <citation type="submission" date="2019-10" db="EMBL/GenBank/DDBJ databases">
        <title>Rubrobacter sp nov SCSIO 52090 isolated from a deep-sea sediment in the South China Sea.</title>
        <authorList>
            <person name="Chen R.W."/>
        </authorList>
    </citation>
    <scope>NUCLEOTIDE SEQUENCE [LARGE SCALE GENOMIC DNA]</scope>
    <source>
        <strain evidence="3 4">SCSIO 52909</strain>
    </source>
</reference>
<evidence type="ECO:0000313" key="3">
    <source>
        <dbReference type="EMBL" id="QIN84201.1"/>
    </source>
</evidence>
<dbReference type="GO" id="GO:0008146">
    <property type="term" value="F:sulfotransferase activity"/>
    <property type="evidence" value="ECO:0007669"/>
    <property type="project" value="InterPro"/>
</dbReference>
<sequence length="349" mass="40654">MGPGRPGAARSTPCGWRVSPLYPDFLIIGAQKAGTTWLQRNLQTHPEVWMPPEKELHYFDEKARLEGGLLQRLRGDGPADRRWRRQAKSRFKQSPGKIDPQDLLWDLKYFFGRPDDAWYASLFEREGQGHGRDHPDYSILDQESVAHAHRLMPHAKIVFMMRSPLERPWSAMDMGLRIKGRSWESLKEEKVYKRFDRGRTRLMTNYLRTLQNWGAYYPEDRIFVGFLEDIHFFPEELLHRLHDFLGVDSAAEHRVMKRKIHSGFQDTMPAKFAAYLAGSYHENLKRLSARFGGYASFWLYCAERLIEDPPTEDRLAYPLYESYLWESWDGAKDLSPQSGPLSSVRAASS</sequence>
<evidence type="ECO:0000256" key="2">
    <source>
        <dbReference type="SAM" id="MobiDB-lite"/>
    </source>
</evidence>
<protein>
    <recommendedName>
        <fullName evidence="5">Sulfotransferase</fullName>
    </recommendedName>
</protein>
<keyword evidence="1" id="KW-0808">Transferase</keyword>
<dbReference type="InterPro" id="IPR027417">
    <property type="entry name" value="P-loop_NTPase"/>
</dbReference>
<evidence type="ECO:0000313" key="4">
    <source>
        <dbReference type="Proteomes" id="UP000501452"/>
    </source>
</evidence>
<dbReference type="AlphaFoldDB" id="A0A6G8QCS6"/>
<dbReference type="Proteomes" id="UP000501452">
    <property type="component" value="Chromosome"/>
</dbReference>
<feature type="region of interest" description="Disordered" evidence="2">
    <location>
        <begin position="76"/>
        <end position="95"/>
    </location>
</feature>
<dbReference type="InterPro" id="IPR037359">
    <property type="entry name" value="NST/OST"/>
</dbReference>
<dbReference type="PANTHER" id="PTHR10605">
    <property type="entry name" value="HEPARAN SULFATE SULFOTRANSFERASE"/>
    <property type="match status" value="1"/>
</dbReference>
<proteinExistence type="predicted"/>
<evidence type="ECO:0008006" key="5">
    <source>
        <dbReference type="Google" id="ProtNLM"/>
    </source>
</evidence>
<dbReference type="Pfam" id="PF13469">
    <property type="entry name" value="Sulfotransfer_3"/>
    <property type="match status" value="1"/>
</dbReference>
<dbReference type="Gene3D" id="3.40.50.300">
    <property type="entry name" value="P-loop containing nucleotide triphosphate hydrolases"/>
    <property type="match status" value="1"/>
</dbReference>
<organism evidence="3 4">
    <name type="scientific">Rubrobacter tropicus</name>
    <dbReference type="NCBI Taxonomy" id="2653851"/>
    <lineage>
        <taxon>Bacteria</taxon>
        <taxon>Bacillati</taxon>
        <taxon>Actinomycetota</taxon>
        <taxon>Rubrobacteria</taxon>
        <taxon>Rubrobacterales</taxon>
        <taxon>Rubrobacteraceae</taxon>
        <taxon>Rubrobacter</taxon>
    </lineage>
</organism>
<accession>A0A6G8QCS6</accession>
<dbReference type="KEGG" id="rub:GBA63_17245"/>
<feature type="compositionally biased region" description="Basic residues" evidence="2">
    <location>
        <begin position="82"/>
        <end position="91"/>
    </location>
</feature>
<keyword evidence="4" id="KW-1185">Reference proteome</keyword>
<evidence type="ECO:0000256" key="1">
    <source>
        <dbReference type="ARBA" id="ARBA00022679"/>
    </source>
</evidence>
<dbReference type="PANTHER" id="PTHR10605:SF56">
    <property type="entry name" value="BIFUNCTIONAL HEPARAN SULFATE N-DEACETYLASE_N-SULFOTRANSFERASE"/>
    <property type="match status" value="1"/>
</dbReference>
<dbReference type="SUPFAM" id="SSF52540">
    <property type="entry name" value="P-loop containing nucleoside triphosphate hydrolases"/>
    <property type="match status" value="1"/>
</dbReference>
<gene>
    <name evidence="3" type="ORF">GBA63_17245</name>
</gene>
<name>A0A6G8QCS6_9ACTN</name>